<evidence type="ECO:0000313" key="12">
    <source>
        <dbReference type="EMBL" id="CAE4635610.1"/>
    </source>
</evidence>
<evidence type="ECO:0000259" key="11">
    <source>
        <dbReference type="Pfam" id="PF00266"/>
    </source>
</evidence>
<dbReference type="AlphaFoldDB" id="A0A6T1IUS7"/>
<reference evidence="12" key="1">
    <citation type="submission" date="2021-01" db="EMBL/GenBank/DDBJ databases">
        <authorList>
            <person name="Corre E."/>
            <person name="Pelletier E."/>
            <person name="Niang G."/>
            <person name="Scheremetjew M."/>
            <person name="Finn R."/>
            <person name="Kale V."/>
            <person name="Holt S."/>
            <person name="Cochrane G."/>
            <person name="Meng A."/>
            <person name="Brown T."/>
            <person name="Cohen L."/>
        </authorList>
    </citation>
    <scope>NUCLEOTIDE SEQUENCE</scope>
    <source>
        <strain evidence="12">CCMP3105</strain>
    </source>
</reference>
<evidence type="ECO:0000256" key="3">
    <source>
        <dbReference type="ARBA" id="ARBA00006904"/>
    </source>
</evidence>
<dbReference type="FunFam" id="3.40.640.10:FF:000010">
    <property type="entry name" value="Phosphoserine aminotransferase"/>
    <property type="match status" value="1"/>
</dbReference>
<dbReference type="InterPro" id="IPR022278">
    <property type="entry name" value="Pser_aminoTfrase"/>
</dbReference>
<dbReference type="Gene3D" id="3.90.1150.10">
    <property type="entry name" value="Aspartate Aminotransferase, domain 1"/>
    <property type="match status" value="1"/>
</dbReference>
<dbReference type="Pfam" id="PF00266">
    <property type="entry name" value="Aminotran_5"/>
    <property type="match status" value="1"/>
</dbReference>
<dbReference type="SUPFAM" id="SSF53383">
    <property type="entry name" value="PLP-dependent transferases"/>
    <property type="match status" value="1"/>
</dbReference>
<dbReference type="InterPro" id="IPR015421">
    <property type="entry name" value="PyrdxlP-dep_Trfase_major"/>
</dbReference>
<dbReference type="InterPro" id="IPR015422">
    <property type="entry name" value="PyrdxlP-dep_Trfase_small"/>
</dbReference>
<evidence type="ECO:0000256" key="5">
    <source>
        <dbReference type="ARBA" id="ARBA00022576"/>
    </source>
</evidence>
<dbReference type="InterPro" id="IPR000192">
    <property type="entry name" value="Aminotrans_V_dom"/>
</dbReference>
<name>A0A6T1IUS7_9DINO</name>
<dbReference type="HAMAP" id="MF_00160">
    <property type="entry name" value="SerC_aminotrans_5"/>
    <property type="match status" value="1"/>
</dbReference>
<evidence type="ECO:0000256" key="8">
    <source>
        <dbReference type="ARBA" id="ARBA00022898"/>
    </source>
</evidence>
<dbReference type="GO" id="GO:0030170">
    <property type="term" value="F:pyridoxal phosphate binding"/>
    <property type="evidence" value="ECO:0007669"/>
    <property type="project" value="TreeGrafter"/>
</dbReference>
<accession>A0A6T1IUS7</accession>
<keyword evidence="6" id="KW-0028">Amino-acid biosynthesis</keyword>
<evidence type="ECO:0000256" key="6">
    <source>
        <dbReference type="ARBA" id="ARBA00022605"/>
    </source>
</evidence>
<dbReference type="UniPathway" id="UPA00135">
    <property type="reaction ID" value="UER00197"/>
</dbReference>
<keyword evidence="9" id="KW-0718">Serine biosynthesis</keyword>
<dbReference type="PIRSF" id="PIRSF000525">
    <property type="entry name" value="SerC"/>
    <property type="match status" value="1"/>
</dbReference>
<feature type="domain" description="Aminotransferase class V" evidence="11">
    <location>
        <begin position="43"/>
        <end position="355"/>
    </location>
</feature>
<organism evidence="12">
    <name type="scientific">Alexandrium monilatum</name>
    <dbReference type="NCBI Taxonomy" id="311494"/>
    <lineage>
        <taxon>Eukaryota</taxon>
        <taxon>Sar</taxon>
        <taxon>Alveolata</taxon>
        <taxon>Dinophyceae</taxon>
        <taxon>Gonyaulacales</taxon>
        <taxon>Pyrocystaceae</taxon>
        <taxon>Alexandrium</taxon>
    </lineage>
</organism>
<gene>
    <name evidence="12" type="ORF">AMON00008_LOCUS45522</name>
    <name evidence="13" type="ORF">AMON00008_LOCUS45523</name>
</gene>
<dbReference type="NCBIfam" id="NF003764">
    <property type="entry name" value="PRK05355.1"/>
    <property type="match status" value="1"/>
</dbReference>
<proteinExistence type="inferred from homology"/>
<dbReference type="GO" id="GO:0006564">
    <property type="term" value="P:L-serine biosynthetic process"/>
    <property type="evidence" value="ECO:0007669"/>
    <property type="project" value="UniProtKB-KW"/>
</dbReference>
<sequence length="420" mass="48117">MRSLLRPAGRRLLKRAPAAALRPSRAFATNTYEAELGVGRTVNLSAGAAALPLEVLERAQKEFVSWRGQAISVTEMGYRTQNFYDVLDEAEERFRKLMSIPDNYEVHFFNGGATLQFAAIPMNLLGQSGHWRTTHYKTANYVRNGHWSEKARDEARMYCHVNETNLDPEDLYFTVPDAKDWDIDPKGRYLHYTAADTRQGFEFQEFPFDAVPEGMPVCCDASANLGSRPIDVSKYGVLYAAAHKNFSTSGVCYTIIRKDLISPDVLPGTPTMCNWHRFSTAPNKIWTVPVTFSMWMGQLVMEWMLERGGLPYFEDLAIRRSRLLYDLVDNSGGFYRCFVNDMRFRSRMHCVFTIRSGVGKDEELVQKFLSETAEMGWLDVRSHPLGIPSDAIRITMYNPQPYETIVKVRDFMADFQKRHQ</sequence>
<evidence type="ECO:0000256" key="7">
    <source>
        <dbReference type="ARBA" id="ARBA00022679"/>
    </source>
</evidence>
<dbReference type="GO" id="GO:0005737">
    <property type="term" value="C:cytoplasm"/>
    <property type="evidence" value="ECO:0007669"/>
    <property type="project" value="TreeGrafter"/>
</dbReference>
<evidence type="ECO:0000256" key="1">
    <source>
        <dbReference type="ARBA" id="ARBA00001933"/>
    </source>
</evidence>
<protein>
    <recommendedName>
        <fullName evidence="4">phosphoserine transaminase</fullName>
        <ecNumber evidence="4">2.6.1.52</ecNumber>
    </recommendedName>
</protein>
<dbReference type="GO" id="GO:0004648">
    <property type="term" value="F:O-phospho-L-serine:2-oxoglutarate aminotransferase activity"/>
    <property type="evidence" value="ECO:0007669"/>
    <property type="project" value="UniProtKB-EC"/>
</dbReference>
<dbReference type="InterPro" id="IPR015424">
    <property type="entry name" value="PyrdxlP-dep_Trfase"/>
</dbReference>
<evidence type="ECO:0000256" key="2">
    <source>
        <dbReference type="ARBA" id="ARBA00005099"/>
    </source>
</evidence>
<evidence type="ECO:0000256" key="4">
    <source>
        <dbReference type="ARBA" id="ARBA00013030"/>
    </source>
</evidence>
<dbReference type="PANTHER" id="PTHR43247">
    <property type="entry name" value="PHOSPHOSERINE AMINOTRANSFERASE"/>
    <property type="match status" value="1"/>
</dbReference>
<evidence type="ECO:0000313" key="13">
    <source>
        <dbReference type="EMBL" id="CAE4635612.1"/>
    </source>
</evidence>
<dbReference type="EMBL" id="HBNR01064463">
    <property type="protein sequence ID" value="CAE4635610.1"/>
    <property type="molecule type" value="Transcribed_RNA"/>
</dbReference>
<keyword evidence="7" id="KW-0808">Transferase</keyword>
<comment type="cofactor">
    <cofactor evidence="1">
        <name>pyridoxal 5'-phosphate</name>
        <dbReference type="ChEBI" id="CHEBI:597326"/>
    </cofactor>
</comment>
<comment type="similarity">
    <text evidence="3">Belongs to the class-V pyridoxal-phosphate-dependent aminotransferase family. SerC subfamily.</text>
</comment>
<evidence type="ECO:0000256" key="10">
    <source>
        <dbReference type="ARBA" id="ARBA00049007"/>
    </source>
</evidence>
<keyword evidence="8" id="KW-0663">Pyridoxal phosphate</keyword>
<dbReference type="EMBL" id="HBNR01064464">
    <property type="protein sequence ID" value="CAE4635612.1"/>
    <property type="molecule type" value="Transcribed_RNA"/>
</dbReference>
<dbReference type="PANTHER" id="PTHR43247:SF1">
    <property type="entry name" value="PHOSPHOSERINE AMINOTRANSFERASE"/>
    <property type="match status" value="1"/>
</dbReference>
<dbReference type="EC" id="2.6.1.52" evidence="4"/>
<evidence type="ECO:0000256" key="9">
    <source>
        <dbReference type="ARBA" id="ARBA00023299"/>
    </source>
</evidence>
<comment type="catalytic activity">
    <reaction evidence="10">
        <text>O-phospho-L-serine + 2-oxoglutarate = 3-phosphooxypyruvate + L-glutamate</text>
        <dbReference type="Rhea" id="RHEA:14329"/>
        <dbReference type="ChEBI" id="CHEBI:16810"/>
        <dbReference type="ChEBI" id="CHEBI:18110"/>
        <dbReference type="ChEBI" id="CHEBI:29985"/>
        <dbReference type="ChEBI" id="CHEBI:57524"/>
        <dbReference type="EC" id="2.6.1.52"/>
    </reaction>
</comment>
<keyword evidence="5" id="KW-0032">Aminotransferase</keyword>
<comment type="pathway">
    <text evidence="2">Amino-acid biosynthesis; L-serine biosynthesis; L-serine from 3-phospho-D-glycerate: step 2/3.</text>
</comment>
<dbReference type="Gene3D" id="3.40.640.10">
    <property type="entry name" value="Type I PLP-dependent aspartate aminotransferase-like (Major domain)"/>
    <property type="match status" value="1"/>
</dbReference>